<evidence type="ECO:0000313" key="4">
    <source>
        <dbReference type="Proteomes" id="UP000607435"/>
    </source>
</evidence>
<feature type="domain" description="PKD/Chitinase" evidence="2">
    <location>
        <begin position="265"/>
        <end position="343"/>
    </location>
</feature>
<gene>
    <name evidence="3" type="ORF">H6H04_12760</name>
</gene>
<feature type="signal peptide" evidence="1">
    <location>
        <begin position="1"/>
        <end position="21"/>
    </location>
</feature>
<organism evidence="3 4">
    <name type="scientific">Winogradskyella echinorum</name>
    <dbReference type="NCBI Taxonomy" id="538189"/>
    <lineage>
        <taxon>Bacteria</taxon>
        <taxon>Pseudomonadati</taxon>
        <taxon>Bacteroidota</taxon>
        <taxon>Flavobacteriia</taxon>
        <taxon>Flavobacteriales</taxon>
        <taxon>Flavobacteriaceae</taxon>
        <taxon>Winogradskyella</taxon>
    </lineage>
</organism>
<keyword evidence="1" id="KW-0732">Signal</keyword>
<dbReference type="Proteomes" id="UP000607435">
    <property type="component" value="Unassembled WGS sequence"/>
</dbReference>
<dbReference type="InterPro" id="IPR049804">
    <property type="entry name" value="Choice_anch_L"/>
</dbReference>
<accession>A0ABR6Y3I2</accession>
<evidence type="ECO:0000313" key="3">
    <source>
        <dbReference type="EMBL" id="MBC3847260.1"/>
    </source>
</evidence>
<feature type="chain" id="PRO_5046696933" evidence="1">
    <location>
        <begin position="22"/>
        <end position="1629"/>
    </location>
</feature>
<dbReference type="InterPro" id="IPR035986">
    <property type="entry name" value="PKD_dom_sf"/>
</dbReference>
<dbReference type="Gene3D" id="2.60.40.10">
    <property type="entry name" value="Immunoglobulins"/>
    <property type="match status" value="1"/>
</dbReference>
<evidence type="ECO:0000256" key="1">
    <source>
        <dbReference type="SAM" id="SignalP"/>
    </source>
</evidence>
<dbReference type="NCBIfam" id="NF038133">
    <property type="entry name" value="choice_anch_L"/>
    <property type="match status" value="1"/>
</dbReference>
<name>A0ABR6Y3I2_9FLAO</name>
<dbReference type="EMBL" id="JACOME010000003">
    <property type="protein sequence ID" value="MBC3847260.1"/>
    <property type="molecule type" value="Genomic_DNA"/>
</dbReference>
<dbReference type="Pfam" id="PF13585">
    <property type="entry name" value="CHU_C"/>
    <property type="match status" value="1"/>
</dbReference>
<proteinExistence type="predicted"/>
<keyword evidence="4" id="KW-1185">Reference proteome</keyword>
<sequence length="1629" mass="181238">MKKKNIYLFLFFCAYMCFTYAQQISTDNSQQPNQLIQNLVGDNCASASNITSSINGSVNNIMSYGSFDKGASNFPLDSGIVLSTGNVTSVGNDVISENLSDGEIDWGTDPDVENILGISQTLNATSIEFDFVSANNFVAFKYLFASDEYQQEYPCTFQDVFAILIKRAGTADPYVNIALVPDTNSYVTTNTIHPDISGFCEAENEDYFQGYNSGNTNFNGSTVVLNATSEIIPNVTYHIKFVIADHIDERFDSAVFIEAEGFGSSIDLGPDRSICGNDLTLDANINNATATYTWFLDGNEITGETNTTLEVNQSGTYNVEVTIPTTSGNCTLTDTIEIEIIPFQQAEPIEDILICDEAPGDGLYDFNFPLLKDDEIFDVLPSTNYTISYHLSEDDAQNNNNSINGLYQNTEETETIYVRIESLSGDCLQIGSFNIIVNISPNTFDVGLLDMCDGLLYDGVPINELSHYSFNIANYEFNRETQFYLTEEDAINNENEITLATQIIGEPPFIYAKVTDILNGCSSIIPVGFNYQNSIDLSVYDFVLSDCLDPQYYENTNTSPYYSDYNNLGVTHNLDVIIDEISEDYPNASVLFFGSYESAVADQFPFFFEEFPRMVTFTQPVTTIYIKVRGEGIPCPSITSVEVHKNVLFNILGPEKDVYRCDDSSNDGIVDFDLIDIEEEITEGYSDINVTFYATEEDRDNEVNPLDENVPFSATHGQSIYIASAFEDCTHRSKVMLNIHPAINVTPRTIEYCGNLNPNTNSTTIALSPLTDDVLEGLNINGSVEFYISQEDAENQENVLTGTYDITGDQEIFFVRVKNFFTGCFDISTLQVNITNTIQASNPDPIIVCDDDQDGISIVNLESVIPDLSNGSDDLSFTFFENYQDALNNNSPIVNPSSYETTTKTIYIRGEITNLECFTVFTFDVLIYNNPYLNTISDFINCEIDINNPSGFILANKDTEVINGQSGMQVFYFENETDAINKHNAIDKDLAYITSSNPQTIYVRLENEAENSCFAVAPMQLEIKQAPIYVEPTDVFECDVNSTGLVSTDLNEKVNEITNGATQDLNVSFHLTSLNADNGANEIPLNFTTTANPQLVFARVENVNSGCFEVSQFYINSLSLPEVNHNQSFEACADNYDTSIEWDLTLKEIEILDGRQYNIDFTYYRSETDLENNNNPILNPESYTNTSNPETVYVKIRNASTECYNVVALDLIINMPPEINDFETFNICENENNLVDLTEINEALLDNTYNILVSYHTSEGDAVASTNALNTNYNYTNTNESLFARVEYSTTNCYAVYPFQLVVEPLPIANQPNDLVACDDNTDGAFLFDLTSQNTAILDGQNPNDISVSYYNSQNNATENLSPLNTDYLAYNNEIIFVRVENNTTSCFDTTQFSIIVNPLPINAIEDQVICLNNLPLVVSAETGNSTDSYLWSTGVASSEIEIYDTGSYSVTITNAFGCEYTSTFNVTESESAVIDVVETIDFSDPNNITVTVNGIGNYLYQLNNLPVQTSNVFVNVPLGYNTIKVIDQNGCAQITREVMVIDAPKHMTPNSDGDFDTWHIVGVETLPGTIIHIFDRKGKLLKELGSNTSGWDGTYNGNKMPTGDYWYLATVTQNGKTFQVKGHFALRR</sequence>
<dbReference type="InterPro" id="IPR022409">
    <property type="entry name" value="PKD/Chitinase_dom"/>
</dbReference>
<comment type="caution">
    <text evidence="3">The sequence shown here is derived from an EMBL/GenBank/DDBJ whole genome shotgun (WGS) entry which is preliminary data.</text>
</comment>
<protein>
    <submittedName>
        <fullName evidence="3">T9SS type B sorting domain-containing protein</fullName>
    </submittedName>
</protein>
<reference evidence="3 4" key="1">
    <citation type="submission" date="2020-08" db="EMBL/GenBank/DDBJ databases">
        <title>Winogradskyella ouciana sp. nov., isolated from the hadal seawater of the Mariana Trench.</title>
        <authorList>
            <person name="He X."/>
        </authorList>
    </citation>
    <scope>NUCLEOTIDE SEQUENCE [LARGE SCALE GENOMIC DNA]</scope>
    <source>
        <strain evidence="3 4">KCTC 22026</strain>
    </source>
</reference>
<dbReference type="RefSeq" id="WP_186846373.1">
    <property type="nucleotide sequence ID" value="NZ_JACOME010000003.1"/>
</dbReference>
<dbReference type="InterPro" id="IPR013783">
    <property type="entry name" value="Ig-like_fold"/>
</dbReference>
<dbReference type="SMART" id="SM00089">
    <property type="entry name" value="PKD"/>
    <property type="match status" value="1"/>
</dbReference>
<evidence type="ECO:0000259" key="2">
    <source>
        <dbReference type="SMART" id="SM00089"/>
    </source>
</evidence>
<dbReference type="NCBIfam" id="TIGR04131">
    <property type="entry name" value="Bac_Flav_CTERM"/>
    <property type="match status" value="1"/>
</dbReference>
<dbReference type="SUPFAM" id="SSF49299">
    <property type="entry name" value="PKD domain"/>
    <property type="match status" value="1"/>
</dbReference>
<dbReference type="InterPro" id="IPR026341">
    <property type="entry name" value="T9SS_type_B"/>
</dbReference>
<dbReference type="CDD" id="cd00146">
    <property type="entry name" value="PKD"/>
    <property type="match status" value="1"/>
</dbReference>